<dbReference type="InterPro" id="IPR047150">
    <property type="entry name" value="SGT"/>
</dbReference>
<dbReference type="InterPro" id="IPR011990">
    <property type="entry name" value="TPR-like_helical_dom_sf"/>
</dbReference>
<dbReference type="OrthoDB" id="2423701at2759"/>
<keyword evidence="5" id="KW-1185">Reference proteome</keyword>
<evidence type="ECO:0000256" key="3">
    <source>
        <dbReference type="PROSITE-ProRule" id="PRU00339"/>
    </source>
</evidence>
<feature type="repeat" description="TPR" evidence="3">
    <location>
        <begin position="9"/>
        <end position="42"/>
    </location>
</feature>
<accession>A0A8H5G7V9</accession>
<comment type="caution">
    <text evidence="4">The sequence shown here is derived from an EMBL/GenBank/DDBJ whole genome shotgun (WGS) entry which is preliminary data.</text>
</comment>
<dbReference type="GO" id="GO:0006620">
    <property type="term" value="P:post-translational protein targeting to endoplasmic reticulum membrane"/>
    <property type="evidence" value="ECO:0007669"/>
    <property type="project" value="TreeGrafter"/>
</dbReference>
<name>A0A8H5G7V9_9AGAR</name>
<proteinExistence type="predicted"/>
<organism evidence="4 5">
    <name type="scientific">Tetrapyrgos nigripes</name>
    <dbReference type="NCBI Taxonomy" id="182062"/>
    <lineage>
        <taxon>Eukaryota</taxon>
        <taxon>Fungi</taxon>
        <taxon>Dikarya</taxon>
        <taxon>Basidiomycota</taxon>
        <taxon>Agaricomycotina</taxon>
        <taxon>Agaricomycetes</taxon>
        <taxon>Agaricomycetidae</taxon>
        <taxon>Agaricales</taxon>
        <taxon>Marasmiineae</taxon>
        <taxon>Marasmiaceae</taxon>
        <taxon>Tetrapyrgos</taxon>
    </lineage>
</organism>
<dbReference type="Gene3D" id="1.25.40.10">
    <property type="entry name" value="Tetratricopeptide repeat domain"/>
    <property type="match status" value="1"/>
</dbReference>
<evidence type="ECO:0000313" key="5">
    <source>
        <dbReference type="Proteomes" id="UP000559256"/>
    </source>
</evidence>
<evidence type="ECO:0000256" key="1">
    <source>
        <dbReference type="ARBA" id="ARBA00022737"/>
    </source>
</evidence>
<reference evidence="4 5" key="1">
    <citation type="journal article" date="2020" name="ISME J.">
        <title>Uncovering the hidden diversity of litter-decomposition mechanisms in mushroom-forming fungi.</title>
        <authorList>
            <person name="Floudas D."/>
            <person name="Bentzer J."/>
            <person name="Ahren D."/>
            <person name="Johansson T."/>
            <person name="Persson P."/>
            <person name="Tunlid A."/>
        </authorList>
    </citation>
    <scope>NUCLEOTIDE SEQUENCE [LARGE SCALE GENOMIC DNA]</scope>
    <source>
        <strain evidence="4 5">CBS 291.85</strain>
    </source>
</reference>
<dbReference type="InterPro" id="IPR019734">
    <property type="entry name" value="TPR_rpt"/>
</dbReference>
<gene>
    <name evidence="4" type="ORF">D9758_013996</name>
</gene>
<dbReference type="SUPFAM" id="SSF48452">
    <property type="entry name" value="TPR-like"/>
    <property type="match status" value="1"/>
</dbReference>
<evidence type="ECO:0000313" key="4">
    <source>
        <dbReference type="EMBL" id="KAF5359906.1"/>
    </source>
</evidence>
<dbReference type="Proteomes" id="UP000559256">
    <property type="component" value="Unassembled WGS sequence"/>
</dbReference>
<dbReference type="SMART" id="SM00028">
    <property type="entry name" value="TPR"/>
    <property type="match status" value="2"/>
</dbReference>
<evidence type="ECO:0000256" key="2">
    <source>
        <dbReference type="ARBA" id="ARBA00022803"/>
    </source>
</evidence>
<dbReference type="EMBL" id="JAACJM010000046">
    <property type="protein sequence ID" value="KAF5359906.1"/>
    <property type="molecule type" value="Genomic_DNA"/>
</dbReference>
<dbReference type="GO" id="GO:0016020">
    <property type="term" value="C:membrane"/>
    <property type="evidence" value="ECO:0007669"/>
    <property type="project" value="TreeGrafter"/>
</dbReference>
<dbReference type="PANTHER" id="PTHR45831">
    <property type="entry name" value="LD24721P"/>
    <property type="match status" value="1"/>
</dbReference>
<keyword evidence="2 3" id="KW-0802">TPR repeat</keyword>
<dbReference type="PROSITE" id="PS50005">
    <property type="entry name" value="TPR"/>
    <property type="match status" value="1"/>
</dbReference>
<dbReference type="GO" id="GO:0060090">
    <property type="term" value="F:molecular adaptor activity"/>
    <property type="evidence" value="ECO:0007669"/>
    <property type="project" value="TreeGrafter"/>
</dbReference>
<dbReference type="PANTHER" id="PTHR45831:SF2">
    <property type="entry name" value="LD24721P"/>
    <property type="match status" value="1"/>
</dbReference>
<keyword evidence="1" id="KW-0677">Repeat</keyword>
<sequence length="449" mass="50471">MPPSNADLAAQLKKQGHTYFIKGQYGIAEDKYSKALQADPSNASLWCSRSACRLKSSRFLDAASDAIKATEINSQYTKAYARAALAYDVHPPPFTCDVSILNSSRKALDLPMQNIKFWERAIQTLRGKDQMTSEETNQLSDFEKLLAKAKEAQDNSESPQMENCEAVVDKGYGLEPWARILSHAYLELKTGLSMLETLRVDGSKIFGRLGTVEQISNAILKDRRCFNVTDTKFLENIRTQMLFEANVTSAWKSESPNMIKKEAVERQGCDGWEKVKLVLSITTSQVEKITNAVEIIKWGREVWRDVPREKRGGIFKETFLRGAQNLLLDTKLATVMVTSVSKERAVLLEKISQDADEVIAGIDAAAAPPYDGEEGPEFRMAFYDYPKATAYSAKALYYTERARHAFDEQEGMKLHGIASDLYFYAADCLPDDDENHIDYLIFAAINLKK</sequence>
<protein>
    <submittedName>
        <fullName evidence="4">Uncharacterized protein</fullName>
    </submittedName>
</protein>
<dbReference type="GO" id="GO:0072380">
    <property type="term" value="C:TRC complex"/>
    <property type="evidence" value="ECO:0007669"/>
    <property type="project" value="TreeGrafter"/>
</dbReference>
<dbReference type="AlphaFoldDB" id="A0A8H5G7V9"/>